<dbReference type="OrthoDB" id="5835829at2759"/>
<reference evidence="2 3" key="1">
    <citation type="submission" date="2014-04" db="EMBL/GenBank/DDBJ databases">
        <title>Evolutionary Origins and Diversification of the Mycorrhizal Mutualists.</title>
        <authorList>
            <consortium name="DOE Joint Genome Institute"/>
            <consortium name="Mycorrhizal Genomics Consortium"/>
            <person name="Kohler A."/>
            <person name="Kuo A."/>
            <person name="Nagy L.G."/>
            <person name="Floudas D."/>
            <person name="Copeland A."/>
            <person name="Barry K.W."/>
            <person name="Cichocki N."/>
            <person name="Veneault-Fourrey C."/>
            <person name="LaButti K."/>
            <person name="Lindquist E.A."/>
            <person name="Lipzen A."/>
            <person name="Lundell T."/>
            <person name="Morin E."/>
            <person name="Murat C."/>
            <person name="Riley R."/>
            <person name="Ohm R."/>
            <person name="Sun H."/>
            <person name="Tunlid A."/>
            <person name="Henrissat B."/>
            <person name="Grigoriev I.V."/>
            <person name="Hibbett D.S."/>
            <person name="Martin F."/>
        </authorList>
    </citation>
    <scope>NUCLEOTIDE SEQUENCE [LARGE SCALE GENOMIC DNA]</scope>
    <source>
        <strain evidence="2 3">FD-317 M1</strain>
    </source>
</reference>
<dbReference type="PANTHER" id="PTHR48045">
    <property type="entry name" value="UDP-GLYCOSYLTRANSFERASE 72B1"/>
    <property type="match status" value="1"/>
</dbReference>
<keyword evidence="3" id="KW-1185">Reference proteome</keyword>
<name>A0A0D0ATQ0_9AGAR</name>
<organism evidence="2 3">
    <name type="scientific">Collybiopsis luxurians FD-317 M1</name>
    <dbReference type="NCBI Taxonomy" id="944289"/>
    <lineage>
        <taxon>Eukaryota</taxon>
        <taxon>Fungi</taxon>
        <taxon>Dikarya</taxon>
        <taxon>Basidiomycota</taxon>
        <taxon>Agaricomycotina</taxon>
        <taxon>Agaricomycetes</taxon>
        <taxon>Agaricomycetidae</taxon>
        <taxon>Agaricales</taxon>
        <taxon>Marasmiineae</taxon>
        <taxon>Omphalotaceae</taxon>
        <taxon>Collybiopsis</taxon>
        <taxon>Collybiopsis luxurians</taxon>
    </lineage>
</organism>
<protein>
    <submittedName>
        <fullName evidence="2">Glycosyltransferase family 1 protein</fullName>
    </submittedName>
</protein>
<keyword evidence="1 2" id="KW-0808">Transferase</keyword>
<dbReference type="Gene3D" id="3.40.50.2000">
    <property type="entry name" value="Glycogen Phosphorylase B"/>
    <property type="match status" value="1"/>
</dbReference>
<proteinExistence type="predicted"/>
<evidence type="ECO:0000313" key="2">
    <source>
        <dbReference type="EMBL" id="KIK53865.1"/>
    </source>
</evidence>
<evidence type="ECO:0000256" key="1">
    <source>
        <dbReference type="ARBA" id="ARBA00022679"/>
    </source>
</evidence>
<evidence type="ECO:0000313" key="3">
    <source>
        <dbReference type="Proteomes" id="UP000053593"/>
    </source>
</evidence>
<dbReference type="GO" id="GO:0008194">
    <property type="term" value="F:UDP-glycosyltransferase activity"/>
    <property type="evidence" value="ECO:0007669"/>
    <property type="project" value="InterPro"/>
</dbReference>
<dbReference type="PANTHER" id="PTHR48045:SF31">
    <property type="entry name" value="UDP-GLYCOSYLTRANSFERASE 76B1-LIKE"/>
    <property type="match status" value="1"/>
</dbReference>
<dbReference type="HOGENOM" id="CLU_001724_12_0_1"/>
<gene>
    <name evidence="2" type="ORF">GYMLUDRAFT_178345</name>
</gene>
<dbReference type="Pfam" id="PF00201">
    <property type="entry name" value="UDPGT"/>
    <property type="match status" value="1"/>
</dbReference>
<sequence length="212" mass="23401">MESRFGKKSVLYISFGTLFVPSQRPQLFDALIKTILAAEPPLPFVFAGAKSTGILSEEAKKAIERCGRGLLADFVPQQALLKHDATGFYLCHAGSNSISEAFLNGVSMILWPYSIDQPLIANQVSVGLGLAFELVQVRNGESIGKPTHRGPIVEGTQEAVEAEMTDVWAKMRGEEGQKMRERVVKFGNAMKEDYKDGKARQAMNRVSEFFEK</sequence>
<dbReference type="AlphaFoldDB" id="A0A0D0ATQ0"/>
<accession>A0A0D0ATQ0</accession>
<dbReference type="EMBL" id="KN834823">
    <property type="protein sequence ID" value="KIK53865.1"/>
    <property type="molecule type" value="Genomic_DNA"/>
</dbReference>
<dbReference type="InterPro" id="IPR002213">
    <property type="entry name" value="UDP_glucos_trans"/>
</dbReference>
<dbReference type="SUPFAM" id="SSF53756">
    <property type="entry name" value="UDP-Glycosyltransferase/glycogen phosphorylase"/>
    <property type="match status" value="1"/>
</dbReference>
<dbReference type="Proteomes" id="UP000053593">
    <property type="component" value="Unassembled WGS sequence"/>
</dbReference>